<evidence type="ECO:0000313" key="2">
    <source>
        <dbReference type="Proteomes" id="UP000215027"/>
    </source>
</evidence>
<organism evidence="1 2">
    <name type="scientific">Candidatus Promineifilum breve</name>
    <dbReference type="NCBI Taxonomy" id="1806508"/>
    <lineage>
        <taxon>Bacteria</taxon>
        <taxon>Bacillati</taxon>
        <taxon>Chloroflexota</taxon>
        <taxon>Ardenticatenia</taxon>
        <taxon>Candidatus Promineifilales</taxon>
        <taxon>Candidatus Promineifilaceae</taxon>
        <taxon>Candidatus Promineifilum</taxon>
    </lineage>
</organism>
<proteinExistence type="predicted"/>
<dbReference type="AlphaFoldDB" id="A0A170PED9"/>
<keyword evidence="2" id="KW-1185">Reference proteome</keyword>
<evidence type="ECO:0000313" key="1">
    <source>
        <dbReference type="EMBL" id="CUS02523.2"/>
    </source>
</evidence>
<gene>
    <name evidence="1" type="ORF">CFX0092_A0645</name>
</gene>
<dbReference type="EMBL" id="LN890655">
    <property type="protein sequence ID" value="CUS02523.2"/>
    <property type="molecule type" value="Genomic_DNA"/>
</dbReference>
<dbReference type="KEGG" id="pbf:CFX0092_A0645"/>
<name>A0A170PED9_9CHLR</name>
<sequence>MNVLEESGCDKVILDRSAALVYVEAKENDGNNMIELIRQIVEWINIPIFAWVQWFLASSTFLKGRFQCLFEFLYFRMIVRLGDMMPPFLAHVNRIAIPIIHNPSNTDVSHLDYL</sequence>
<dbReference type="Proteomes" id="UP000215027">
    <property type="component" value="Chromosome I"/>
</dbReference>
<reference evidence="1" key="1">
    <citation type="submission" date="2016-01" db="EMBL/GenBank/DDBJ databases">
        <authorList>
            <person name="Mcilroy J.S."/>
            <person name="Karst M S."/>
            <person name="Albertsen M."/>
        </authorList>
    </citation>
    <scope>NUCLEOTIDE SEQUENCE</scope>
    <source>
        <strain evidence="1">Cfx-K</strain>
    </source>
</reference>
<protein>
    <submittedName>
        <fullName evidence="1">Uncharacterized protein</fullName>
    </submittedName>
</protein>
<accession>A0A170PED9</accession>